<dbReference type="VEuPathDB" id="AmoebaDB:EHI5A_099450"/>
<dbReference type="PANTHER" id="PTHR11097">
    <property type="entry name" value="EXOSOME COMPLEX EXONUCLEASE RIBOSOMAL RNA PROCESSING PROTEIN"/>
    <property type="match status" value="1"/>
</dbReference>
<dbReference type="Pfam" id="PF01138">
    <property type="entry name" value="RNase_PH"/>
    <property type="match status" value="1"/>
</dbReference>
<protein>
    <submittedName>
        <fullName evidence="7">Exosome complex exonuclease putative</fullName>
    </submittedName>
</protein>
<sequence length="265" mass="29302">MEHVEGLLQKGIRIDARRLDEFREVSFVCREPGSVETHIGNSKALGECVVEPVCPGRSRPDQGIFNIRVNFLEMANPNFYDSRGPRDLIEIGKVVERGLLSTRAIDVDGLVIIRGKLVWKITVCVHIINDCGNLMDLVSITAISALLTAVRREVQICGTDVKILTPEERKPVPLAIHHIPITVSFGITESGVPLLDPSEREESVCKSHLTIAINKEGEVCAVQKSGTPISMKVIQKCCDTALSKAKMLIKFISTQVQQSREQLKK</sequence>
<evidence type="ECO:0000256" key="3">
    <source>
        <dbReference type="ARBA" id="ARBA00006678"/>
    </source>
</evidence>
<dbReference type="EMBL" id="BDEQ01000001">
    <property type="protein sequence ID" value="GAT94190.1"/>
    <property type="molecule type" value="Genomic_DNA"/>
</dbReference>
<dbReference type="OMA" id="VCSIQKA"/>
<evidence type="ECO:0000259" key="6">
    <source>
        <dbReference type="Pfam" id="PF03725"/>
    </source>
</evidence>
<evidence type="ECO:0000256" key="1">
    <source>
        <dbReference type="ARBA" id="ARBA00004123"/>
    </source>
</evidence>
<accession>A0A5K1VA33</accession>
<dbReference type="InterPro" id="IPR001247">
    <property type="entry name" value="ExoRNase_PH_dom1"/>
</dbReference>
<dbReference type="AlphaFoldDB" id="A0A5K1VA33"/>
<proteinExistence type="inferred from homology"/>
<dbReference type="InterPro" id="IPR050590">
    <property type="entry name" value="Exosome_comp_Rrp42_subfam"/>
</dbReference>
<dbReference type="VEuPathDB" id="AmoebaDB:EHI8A_068020"/>
<feature type="domain" description="Exoribonuclease phosphorolytic" evidence="6">
    <location>
        <begin position="178"/>
        <end position="243"/>
    </location>
</feature>
<name>A0A5K1VA33_ENTHI</name>
<keyword evidence="4" id="KW-0963">Cytoplasm</keyword>
<dbReference type="InterPro" id="IPR015847">
    <property type="entry name" value="ExoRNase_PH_dom2"/>
</dbReference>
<dbReference type="GO" id="GO:0034473">
    <property type="term" value="P:U1 snRNA 3'-end processing"/>
    <property type="evidence" value="ECO:0007669"/>
    <property type="project" value="TreeGrafter"/>
</dbReference>
<dbReference type="PANTHER" id="PTHR11097:SF14">
    <property type="entry name" value="EXOSOME COMPLEX COMPONENT RRP45"/>
    <property type="match status" value="1"/>
</dbReference>
<dbReference type="VEuPathDB" id="AmoebaDB:EHI7A_065520"/>
<feature type="domain" description="Exoribonuclease phosphorolytic" evidence="5">
    <location>
        <begin position="28"/>
        <end position="149"/>
    </location>
</feature>
<dbReference type="Proteomes" id="UP000078387">
    <property type="component" value="Unassembled WGS sequence"/>
</dbReference>
<dbReference type="GO" id="GO:0000467">
    <property type="term" value="P:exonucleolytic trimming to generate mature 3'-end of 5.8S rRNA from tricistronic rRNA transcript (SSU-rRNA, 5.8S rRNA, LSU-rRNA)"/>
    <property type="evidence" value="ECO:0007669"/>
    <property type="project" value="TreeGrafter"/>
</dbReference>
<dbReference type="Pfam" id="PF03725">
    <property type="entry name" value="RNase_PH_C"/>
    <property type="match status" value="1"/>
</dbReference>
<dbReference type="GO" id="GO:0000177">
    <property type="term" value="C:cytoplasmic exosome (RNase complex)"/>
    <property type="evidence" value="ECO:0007669"/>
    <property type="project" value="TreeGrafter"/>
</dbReference>
<reference evidence="7 8" key="1">
    <citation type="submission" date="2016-05" db="EMBL/GenBank/DDBJ databases">
        <title>First whole genome sequencing of Entamoeba histolytica HM1:IMSS-clone-6.</title>
        <authorList>
            <person name="Mukherjee Avik.K."/>
            <person name="Izumyama S."/>
            <person name="Nakada-Tsukui K."/>
            <person name="Nozaki T."/>
        </authorList>
    </citation>
    <scope>NUCLEOTIDE SEQUENCE [LARGE SCALE GENOMIC DNA]</scope>
    <source>
        <strain evidence="7 8">HM1:IMSS clone 6</strain>
    </source>
</reference>
<dbReference type="GO" id="GO:0035925">
    <property type="term" value="F:mRNA 3'-UTR AU-rich region binding"/>
    <property type="evidence" value="ECO:0007669"/>
    <property type="project" value="TreeGrafter"/>
</dbReference>
<keyword evidence="7" id="KW-0540">Nuclease</keyword>
<dbReference type="VEuPathDB" id="AmoebaDB:EHI_000580"/>
<keyword evidence="7" id="KW-0269">Exonuclease</keyword>
<dbReference type="GO" id="GO:0034476">
    <property type="term" value="P:U5 snRNA 3'-end processing"/>
    <property type="evidence" value="ECO:0007669"/>
    <property type="project" value="TreeGrafter"/>
</dbReference>
<evidence type="ECO:0000259" key="5">
    <source>
        <dbReference type="Pfam" id="PF01138"/>
    </source>
</evidence>
<gene>
    <name evidence="7" type="ORF">CL6EHI_000580</name>
</gene>
<comment type="subcellular location">
    <subcellularLocation>
        <location evidence="2">Cytoplasm</location>
    </subcellularLocation>
    <subcellularLocation>
        <location evidence="1">Nucleus</location>
    </subcellularLocation>
</comment>
<evidence type="ECO:0000256" key="2">
    <source>
        <dbReference type="ARBA" id="ARBA00004496"/>
    </source>
</evidence>
<dbReference type="SUPFAM" id="SSF55666">
    <property type="entry name" value="Ribonuclease PH domain 2-like"/>
    <property type="match status" value="1"/>
</dbReference>
<organism evidence="7 8">
    <name type="scientific">Entamoeba histolytica</name>
    <dbReference type="NCBI Taxonomy" id="5759"/>
    <lineage>
        <taxon>Eukaryota</taxon>
        <taxon>Amoebozoa</taxon>
        <taxon>Evosea</taxon>
        <taxon>Archamoebae</taxon>
        <taxon>Mastigamoebida</taxon>
        <taxon>Entamoebidae</taxon>
        <taxon>Entamoeba</taxon>
    </lineage>
</organism>
<dbReference type="VEuPathDB" id="AmoebaDB:KM1_124390"/>
<evidence type="ECO:0000256" key="4">
    <source>
        <dbReference type="ARBA" id="ARBA00022490"/>
    </source>
</evidence>
<evidence type="ECO:0000313" key="8">
    <source>
        <dbReference type="Proteomes" id="UP000078387"/>
    </source>
</evidence>
<dbReference type="GO" id="GO:0004527">
    <property type="term" value="F:exonuclease activity"/>
    <property type="evidence" value="ECO:0007669"/>
    <property type="project" value="UniProtKB-KW"/>
</dbReference>
<comment type="similarity">
    <text evidence="3">Belongs to the RNase PH family.</text>
</comment>
<comment type="caution">
    <text evidence="7">The sequence shown here is derived from an EMBL/GenBank/DDBJ whole genome shotgun (WGS) entry which is preliminary data.</text>
</comment>
<dbReference type="GO" id="GO:0071028">
    <property type="term" value="P:nuclear mRNA surveillance"/>
    <property type="evidence" value="ECO:0007669"/>
    <property type="project" value="TreeGrafter"/>
</dbReference>
<dbReference type="GO" id="GO:0016075">
    <property type="term" value="P:rRNA catabolic process"/>
    <property type="evidence" value="ECO:0007669"/>
    <property type="project" value="TreeGrafter"/>
</dbReference>
<dbReference type="InterPro" id="IPR036345">
    <property type="entry name" value="ExoRNase_PH_dom2_sf"/>
</dbReference>
<dbReference type="GO" id="GO:0034475">
    <property type="term" value="P:U4 snRNA 3'-end processing"/>
    <property type="evidence" value="ECO:0007669"/>
    <property type="project" value="TreeGrafter"/>
</dbReference>
<evidence type="ECO:0000313" key="7">
    <source>
        <dbReference type="EMBL" id="GAT94190.1"/>
    </source>
</evidence>
<keyword evidence="7" id="KW-0378">Hydrolase</keyword>
<dbReference type="GO" id="GO:0071038">
    <property type="term" value="P:TRAMP-dependent tRNA surveillance pathway"/>
    <property type="evidence" value="ECO:0007669"/>
    <property type="project" value="TreeGrafter"/>
</dbReference>
<dbReference type="SUPFAM" id="SSF54211">
    <property type="entry name" value="Ribosomal protein S5 domain 2-like"/>
    <property type="match status" value="1"/>
</dbReference>
<dbReference type="Gene3D" id="3.30.230.70">
    <property type="entry name" value="GHMP Kinase, N-terminal domain"/>
    <property type="match status" value="1"/>
</dbReference>
<dbReference type="GO" id="GO:0071035">
    <property type="term" value="P:nuclear polyadenylation-dependent rRNA catabolic process"/>
    <property type="evidence" value="ECO:0007669"/>
    <property type="project" value="TreeGrafter"/>
</dbReference>
<dbReference type="InterPro" id="IPR027408">
    <property type="entry name" value="PNPase/RNase_PH_dom_sf"/>
</dbReference>
<dbReference type="InterPro" id="IPR020568">
    <property type="entry name" value="Ribosomal_Su5_D2-typ_SF"/>
</dbReference>
<dbReference type="GO" id="GO:0000176">
    <property type="term" value="C:nuclear exosome (RNase complex)"/>
    <property type="evidence" value="ECO:0007669"/>
    <property type="project" value="TreeGrafter"/>
</dbReference>